<accession>A0ABX0SR84</accession>
<keyword evidence="7" id="KW-1133">Transmembrane helix</keyword>
<dbReference type="InterPro" id="IPR036890">
    <property type="entry name" value="HATPase_C_sf"/>
</dbReference>
<gene>
    <name evidence="10" type="ORF">FHX46_000510</name>
</gene>
<comment type="catalytic activity">
    <reaction evidence="1">
        <text>ATP + protein L-histidine = ADP + protein N-phospho-L-histidine.</text>
        <dbReference type="EC" id="2.7.13.3"/>
    </reaction>
</comment>
<keyword evidence="11" id="KW-1185">Reference proteome</keyword>
<dbReference type="EMBL" id="JAANOU010000001">
    <property type="protein sequence ID" value="NIH77980.1"/>
    <property type="molecule type" value="Genomic_DNA"/>
</dbReference>
<evidence type="ECO:0000256" key="6">
    <source>
        <dbReference type="SAM" id="MobiDB-lite"/>
    </source>
</evidence>
<dbReference type="PANTHER" id="PTHR45436">
    <property type="entry name" value="SENSOR HISTIDINE KINASE YKOH"/>
    <property type="match status" value="1"/>
</dbReference>
<feature type="chain" id="PRO_5046875658" description="histidine kinase" evidence="8">
    <location>
        <begin position="21"/>
        <end position="454"/>
    </location>
</feature>
<protein>
    <recommendedName>
        <fullName evidence="2">histidine kinase</fullName>
        <ecNumber evidence="2">2.7.13.3</ecNumber>
    </recommendedName>
</protein>
<feature type="region of interest" description="Disordered" evidence="6">
    <location>
        <begin position="50"/>
        <end position="71"/>
    </location>
</feature>
<evidence type="ECO:0000256" key="2">
    <source>
        <dbReference type="ARBA" id="ARBA00012438"/>
    </source>
</evidence>
<keyword evidence="8" id="KW-0732">Signal</keyword>
<sequence>MLLASLVMVLAGVVATAAAAARPSWALPLSIAVVVIGVVAAGIGLRRTPPAATPPATAGPPPEPQSDTPDTLFSGEYQRRIVFGKLSGRLQGLNRRMLYDINTLEHAVEDPDLLKGLFGIDHLATQLRRQVENVAVLGGGTLQRRSDTPVHVNGVLRAAVAEIEHFKQVEILPADDLQIHGRAVAEVIHLLAELLENATTFADPGAPKVALRAQRVTAGLWIQVQDRGLGMPWEERERINRLLEVSTTLDVGELLAEGRIGMGVVKELARRYRIRVKLDENMFGGVDANVVLPHDLLVVDVKSQEAPSEQKALSPAPQVAQPKHAEPVPGGSPGRHERADDSSQSSPATSTHGSAVGPPPATLPVRAPGAALSAPLHGDPRASRDAPAPPLPQRSAAPTHLPPGLRDEPSHPTVLVPGHNHTLASAALRGLALSQEESATPPTTATTRTQGESP</sequence>
<feature type="transmembrane region" description="Helical" evidence="7">
    <location>
        <begin position="27"/>
        <end position="45"/>
    </location>
</feature>
<keyword evidence="5" id="KW-0418">Kinase</keyword>
<dbReference type="Gene3D" id="3.30.565.10">
    <property type="entry name" value="Histidine kinase-like ATPase, C-terminal domain"/>
    <property type="match status" value="1"/>
</dbReference>
<evidence type="ECO:0000259" key="9">
    <source>
        <dbReference type="Pfam" id="PF02518"/>
    </source>
</evidence>
<evidence type="ECO:0000256" key="4">
    <source>
        <dbReference type="ARBA" id="ARBA00022679"/>
    </source>
</evidence>
<feature type="domain" description="Histidine kinase/HSP90-like ATPase" evidence="9">
    <location>
        <begin position="187"/>
        <end position="293"/>
    </location>
</feature>
<feature type="compositionally biased region" description="Low complexity" evidence="6">
    <location>
        <begin position="423"/>
        <end position="454"/>
    </location>
</feature>
<evidence type="ECO:0000313" key="11">
    <source>
        <dbReference type="Proteomes" id="UP000754495"/>
    </source>
</evidence>
<keyword evidence="4" id="KW-0808">Transferase</keyword>
<organism evidence="10 11">
    <name type="scientific">Amycolatopsis viridis</name>
    <dbReference type="NCBI Taxonomy" id="185678"/>
    <lineage>
        <taxon>Bacteria</taxon>
        <taxon>Bacillati</taxon>
        <taxon>Actinomycetota</taxon>
        <taxon>Actinomycetes</taxon>
        <taxon>Pseudonocardiales</taxon>
        <taxon>Pseudonocardiaceae</taxon>
        <taxon>Amycolatopsis</taxon>
    </lineage>
</organism>
<evidence type="ECO:0000313" key="10">
    <source>
        <dbReference type="EMBL" id="NIH77980.1"/>
    </source>
</evidence>
<evidence type="ECO:0000256" key="7">
    <source>
        <dbReference type="SAM" id="Phobius"/>
    </source>
</evidence>
<evidence type="ECO:0000256" key="3">
    <source>
        <dbReference type="ARBA" id="ARBA00022553"/>
    </source>
</evidence>
<evidence type="ECO:0000256" key="1">
    <source>
        <dbReference type="ARBA" id="ARBA00000085"/>
    </source>
</evidence>
<keyword evidence="7" id="KW-0812">Transmembrane</keyword>
<comment type="caution">
    <text evidence="10">The sequence shown here is derived from an EMBL/GenBank/DDBJ whole genome shotgun (WGS) entry which is preliminary data.</text>
</comment>
<dbReference type="RefSeq" id="WP_167110279.1">
    <property type="nucleotide sequence ID" value="NZ_JAANOU010000001.1"/>
</dbReference>
<keyword evidence="3" id="KW-0597">Phosphoprotein</keyword>
<dbReference type="PANTHER" id="PTHR45436:SF5">
    <property type="entry name" value="SENSOR HISTIDINE KINASE TRCS"/>
    <property type="match status" value="1"/>
</dbReference>
<dbReference type="Proteomes" id="UP000754495">
    <property type="component" value="Unassembled WGS sequence"/>
</dbReference>
<keyword evidence="7" id="KW-0472">Membrane</keyword>
<dbReference type="EC" id="2.7.13.3" evidence="2"/>
<evidence type="ECO:0000256" key="5">
    <source>
        <dbReference type="ARBA" id="ARBA00022777"/>
    </source>
</evidence>
<feature type="compositionally biased region" description="Pro residues" evidence="6">
    <location>
        <begin position="51"/>
        <end position="64"/>
    </location>
</feature>
<dbReference type="InterPro" id="IPR050428">
    <property type="entry name" value="TCS_sensor_his_kinase"/>
</dbReference>
<dbReference type="Pfam" id="PF02518">
    <property type="entry name" value="HATPase_c"/>
    <property type="match status" value="1"/>
</dbReference>
<reference evidence="10 11" key="1">
    <citation type="submission" date="2020-03" db="EMBL/GenBank/DDBJ databases">
        <title>Sequencing the genomes of 1000 actinobacteria strains.</title>
        <authorList>
            <person name="Klenk H.-P."/>
        </authorList>
    </citation>
    <scope>NUCLEOTIDE SEQUENCE [LARGE SCALE GENOMIC DNA]</scope>
    <source>
        <strain evidence="10 11">DSM 45668</strain>
    </source>
</reference>
<feature type="region of interest" description="Disordered" evidence="6">
    <location>
        <begin position="307"/>
        <end position="454"/>
    </location>
</feature>
<name>A0ABX0SR84_9PSEU</name>
<dbReference type="SUPFAM" id="SSF55874">
    <property type="entry name" value="ATPase domain of HSP90 chaperone/DNA topoisomerase II/histidine kinase"/>
    <property type="match status" value="1"/>
</dbReference>
<feature type="compositionally biased region" description="Polar residues" evidence="6">
    <location>
        <begin position="342"/>
        <end position="353"/>
    </location>
</feature>
<feature type="signal peptide" evidence="8">
    <location>
        <begin position="1"/>
        <end position="20"/>
    </location>
</feature>
<evidence type="ECO:0000256" key="8">
    <source>
        <dbReference type="SAM" id="SignalP"/>
    </source>
</evidence>
<dbReference type="InterPro" id="IPR003594">
    <property type="entry name" value="HATPase_dom"/>
</dbReference>
<proteinExistence type="predicted"/>